<dbReference type="RefSeq" id="WP_134502373.1">
    <property type="nucleotide sequence ID" value="NZ_SOEY01000016.1"/>
</dbReference>
<dbReference type="SUPFAM" id="SSF53067">
    <property type="entry name" value="Actin-like ATPase domain"/>
    <property type="match status" value="2"/>
</dbReference>
<dbReference type="Pfam" id="PF11104">
    <property type="entry name" value="PilM_2"/>
    <property type="match status" value="1"/>
</dbReference>
<proteinExistence type="predicted"/>
<reference evidence="2 3" key="1">
    <citation type="submission" date="2019-03" db="EMBL/GenBank/DDBJ databases">
        <title>Genomics of glacier-inhabiting Cryobacterium strains.</title>
        <authorList>
            <person name="Liu Q."/>
            <person name="Xin Y.-H."/>
        </authorList>
    </citation>
    <scope>NUCLEOTIDE SEQUENCE [LARGE SCALE GENOMIC DNA]</scope>
    <source>
        <strain evidence="2 3">HLT2-23</strain>
    </source>
</reference>
<comment type="caution">
    <text evidence="2">The sequence shown here is derived from an EMBL/GenBank/DDBJ whole genome shotgun (WGS) entry which is preliminary data.</text>
</comment>
<evidence type="ECO:0000259" key="1">
    <source>
        <dbReference type="SMART" id="SM00842"/>
    </source>
</evidence>
<organism evidence="2 3">
    <name type="scientific">Cryobacterium glaciale</name>
    <dbReference type="NCBI Taxonomy" id="1259145"/>
    <lineage>
        <taxon>Bacteria</taxon>
        <taxon>Bacillati</taxon>
        <taxon>Actinomycetota</taxon>
        <taxon>Actinomycetes</taxon>
        <taxon>Micrococcales</taxon>
        <taxon>Microbacteriaceae</taxon>
        <taxon>Cryobacterium</taxon>
    </lineage>
</organism>
<dbReference type="PANTHER" id="PTHR32432:SF3">
    <property type="entry name" value="ETHANOLAMINE UTILIZATION PROTEIN EUTJ"/>
    <property type="match status" value="1"/>
</dbReference>
<dbReference type="InterPro" id="IPR003494">
    <property type="entry name" value="SHS2_FtsA"/>
</dbReference>
<evidence type="ECO:0000313" key="3">
    <source>
        <dbReference type="Proteomes" id="UP000298173"/>
    </source>
</evidence>
<feature type="domain" description="SHS2" evidence="1">
    <location>
        <begin position="5"/>
        <end position="175"/>
    </location>
</feature>
<dbReference type="Gene3D" id="3.30.420.40">
    <property type="match status" value="2"/>
</dbReference>
<gene>
    <name evidence="2" type="primary">pilM</name>
    <name evidence="2" type="ORF">E3O06_07470</name>
</gene>
<dbReference type="GO" id="GO:0051301">
    <property type="term" value="P:cell division"/>
    <property type="evidence" value="ECO:0007669"/>
    <property type="project" value="InterPro"/>
</dbReference>
<dbReference type="InterPro" id="IPR043129">
    <property type="entry name" value="ATPase_NBD"/>
</dbReference>
<dbReference type="NCBIfam" id="TIGR01175">
    <property type="entry name" value="pilM"/>
    <property type="match status" value="1"/>
</dbReference>
<name>A0A4R8UZW1_9MICO</name>
<dbReference type="PIRSF" id="PIRSF019169">
    <property type="entry name" value="PilM"/>
    <property type="match status" value="1"/>
</dbReference>
<dbReference type="InterPro" id="IPR005883">
    <property type="entry name" value="PilM"/>
</dbReference>
<evidence type="ECO:0000313" key="2">
    <source>
        <dbReference type="EMBL" id="TFB73664.1"/>
    </source>
</evidence>
<dbReference type="CDD" id="cd24049">
    <property type="entry name" value="ASKHA_NBD_PilM"/>
    <property type="match status" value="1"/>
</dbReference>
<dbReference type="PANTHER" id="PTHR32432">
    <property type="entry name" value="CELL DIVISION PROTEIN FTSA-RELATED"/>
    <property type="match status" value="1"/>
</dbReference>
<keyword evidence="3" id="KW-1185">Reference proteome</keyword>
<dbReference type="AlphaFoldDB" id="A0A4R8UZW1"/>
<accession>A0A4R8UZW1</accession>
<dbReference type="EMBL" id="SOEY01000016">
    <property type="protein sequence ID" value="TFB73664.1"/>
    <property type="molecule type" value="Genomic_DNA"/>
</dbReference>
<dbReference type="Proteomes" id="UP000298173">
    <property type="component" value="Unassembled WGS sequence"/>
</dbReference>
<dbReference type="OrthoDB" id="1926201at2"/>
<sequence length="351" mass="37749">MTTRVVGIDIGTTAVRAVEMRDAETDHPVLVRCHEEPLPFGAVSRGEVLEPAVVAATLKRMWSRGGFTTKDVVLGMGYHRMVVRNLTVPKMSLRRIRESLPFQVQDLLSFPTAEALLDFYPIAEVDSEGESGPQISGLLIAAMKDVVQSHIKAARLAGLHTMNVDINSFARSRAIHRGVTVPDVVVQIDIGGGSSSVLISSNGVPQFMRVIPSGGNQLTKALRVRLGIDEEAAEVLKKRLGLPEVEVAPEDEIAATIIREITSELLESLRNTVAYFTNNRPELPIDRIVLMGGGARLDGFGAALSELTRFPVVPAQPYGGLELGPDVNQADLENSECTFVAALGLALGSKA</sequence>
<dbReference type="SMART" id="SM00842">
    <property type="entry name" value="FtsA"/>
    <property type="match status" value="1"/>
</dbReference>
<dbReference type="Gene3D" id="3.30.1490.300">
    <property type="match status" value="1"/>
</dbReference>
<protein>
    <submittedName>
        <fullName evidence="2">Type IV pilus assembly protein PilM</fullName>
    </submittedName>
</protein>
<dbReference type="InterPro" id="IPR050696">
    <property type="entry name" value="FtsA/MreB"/>
</dbReference>